<protein>
    <submittedName>
        <fullName evidence="11">Ferric reductase-like transmembrane component</fullName>
    </submittedName>
</protein>
<keyword evidence="5" id="KW-0406">Ion transport</keyword>
<feature type="transmembrane region" description="Helical" evidence="8">
    <location>
        <begin position="180"/>
        <end position="204"/>
    </location>
</feature>
<feature type="transmembrane region" description="Helical" evidence="8">
    <location>
        <begin position="421"/>
        <end position="439"/>
    </location>
</feature>
<keyword evidence="3 8" id="KW-0812">Transmembrane</keyword>
<dbReference type="OrthoDB" id="167398at2759"/>
<feature type="region of interest" description="Disordered" evidence="7">
    <location>
        <begin position="486"/>
        <end position="510"/>
    </location>
</feature>
<evidence type="ECO:0000313" key="12">
    <source>
        <dbReference type="Proteomes" id="UP000076874"/>
    </source>
</evidence>
<feature type="domain" description="Ferric oxidoreductase" evidence="10">
    <location>
        <begin position="288"/>
        <end position="405"/>
    </location>
</feature>
<dbReference type="InterPro" id="IPR013130">
    <property type="entry name" value="Fe3_Rdtase_TM_dom"/>
</dbReference>
<dbReference type="PANTHER" id="PTHR32361">
    <property type="entry name" value="FERRIC/CUPRIC REDUCTASE TRANSMEMBRANE COMPONENT"/>
    <property type="match status" value="1"/>
</dbReference>
<keyword evidence="6 8" id="KW-0472">Membrane</keyword>
<dbReference type="GO" id="GO:0005886">
    <property type="term" value="C:plasma membrane"/>
    <property type="evidence" value="ECO:0007669"/>
    <property type="project" value="TreeGrafter"/>
</dbReference>
<feature type="signal peptide" evidence="9">
    <location>
        <begin position="1"/>
        <end position="15"/>
    </location>
</feature>
<evidence type="ECO:0000256" key="3">
    <source>
        <dbReference type="ARBA" id="ARBA00022692"/>
    </source>
</evidence>
<dbReference type="Proteomes" id="UP000076874">
    <property type="component" value="Unassembled WGS sequence"/>
</dbReference>
<dbReference type="GO" id="GO:0006879">
    <property type="term" value="P:intracellular iron ion homeostasis"/>
    <property type="evidence" value="ECO:0007669"/>
    <property type="project" value="TreeGrafter"/>
</dbReference>
<dbReference type="GO" id="GO:0000293">
    <property type="term" value="F:ferric-chelate reductase activity"/>
    <property type="evidence" value="ECO:0007669"/>
    <property type="project" value="TreeGrafter"/>
</dbReference>
<dbReference type="PANTHER" id="PTHR32361:SF9">
    <property type="entry name" value="FERRIC REDUCTASE TRANSMEMBRANE COMPONENT 3-RELATED"/>
    <property type="match status" value="1"/>
</dbReference>
<feature type="transmembrane region" description="Helical" evidence="8">
    <location>
        <begin position="360"/>
        <end position="382"/>
    </location>
</feature>
<feature type="transmembrane region" description="Helical" evidence="8">
    <location>
        <begin position="284"/>
        <end position="305"/>
    </location>
</feature>
<dbReference type="InterPro" id="IPR051410">
    <property type="entry name" value="Ferric/Cupric_Reductase"/>
</dbReference>
<feature type="transmembrane region" description="Helical" evidence="8">
    <location>
        <begin position="326"/>
        <end position="348"/>
    </location>
</feature>
<evidence type="ECO:0000256" key="6">
    <source>
        <dbReference type="ARBA" id="ARBA00023136"/>
    </source>
</evidence>
<evidence type="ECO:0000259" key="10">
    <source>
        <dbReference type="Pfam" id="PF01794"/>
    </source>
</evidence>
<comment type="caution">
    <text evidence="11">The sequence shown here is derived from an EMBL/GenBank/DDBJ whole genome shotgun (WGS) entry which is preliminary data.</text>
</comment>
<evidence type="ECO:0000256" key="1">
    <source>
        <dbReference type="ARBA" id="ARBA00004141"/>
    </source>
</evidence>
<evidence type="ECO:0000256" key="8">
    <source>
        <dbReference type="SAM" id="Phobius"/>
    </source>
</evidence>
<keyword evidence="2" id="KW-0813">Transport</keyword>
<feature type="transmembrane region" description="Helical" evidence="8">
    <location>
        <begin position="244"/>
        <end position="264"/>
    </location>
</feature>
<comment type="subcellular location">
    <subcellularLocation>
        <location evidence="1">Membrane</location>
        <topology evidence="1">Multi-pass membrane protein</topology>
    </subcellularLocation>
</comment>
<evidence type="ECO:0000256" key="5">
    <source>
        <dbReference type="ARBA" id="ARBA00023065"/>
    </source>
</evidence>
<proteinExistence type="predicted"/>
<evidence type="ECO:0000256" key="9">
    <source>
        <dbReference type="SAM" id="SignalP"/>
    </source>
</evidence>
<dbReference type="GO" id="GO:0015677">
    <property type="term" value="P:copper ion import"/>
    <property type="evidence" value="ECO:0007669"/>
    <property type="project" value="TreeGrafter"/>
</dbReference>
<dbReference type="STRING" id="1081102.A0A167RYJ4"/>
<feature type="transmembrane region" description="Helical" evidence="8">
    <location>
        <begin position="389"/>
        <end position="409"/>
    </location>
</feature>
<sequence>MQLLLLANLVAGVAATGPVPVTRSGLAGIAGFTFYSPYCGHGCFRSFSPFTLTCSDTISAGGHTTADELAHALALCRAGNLPFLRSIAWCMHLYCPDSVLPSLRETFWETEITGDIAVRPRWSYGAVLANITTPPTETLVPTATNAGTVLNTTVLTTYDNWQATWVTLYYFFRETSLESYYGLALCLTAVGLPLALTWLGYLPYATGVLDRAKPWLLYPSLVGTYHDRPLPWALGNAPTRGQGLYVGVLVVLNVVFLAVGYRTAWPRQTEQWYADRYQELMAYFMWRTGVLAFCQMPVLVLFSTRNNLLLWLTNWSHATYLLLHRWVARLFLVQTLLHSLLALVLYQHTGAYAASLVTGWWIWGCVATVAAVLLVLGSVLVFRQRAYELFLATHVVLAVLCVVGCWYHVYIGYENTFGYETWLYATIAVWFADRLARVARVLKTGLRRAVVTEVGPTLVRVDIPGVRWAAAATATRSRPFPRPCWPGGRAGRTAGAATSTDGPAPRPAMRKRASSPLLLCLSVRAGDRALVEGTLHHVLAGLDDADKDVRVGQRLDPAALLADEAARGWATVGVVACGPAGLCDAVRAEVARLGRAYAGRCAFELQVDSFSY</sequence>
<name>A0A167RYJ4_9HYPO</name>
<keyword evidence="9" id="KW-0732">Signal</keyword>
<reference evidence="11 12" key="1">
    <citation type="journal article" date="2016" name="Genome Biol. Evol.">
        <title>Divergent and convergent evolution of fungal pathogenicity.</title>
        <authorList>
            <person name="Shang Y."/>
            <person name="Xiao G."/>
            <person name="Zheng P."/>
            <person name="Cen K."/>
            <person name="Zhan S."/>
            <person name="Wang C."/>
        </authorList>
    </citation>
    <scope>NUCLEOTIDE SEQUENCE [LARGE SCALE GENOMIC DNA]</scope>
    <source>
        <strain evidence="11 12">RCEF 264</strain>
    </source>
</reference>
<evidence type="ECO:0000256" key="7">
    <source>
        <dbReference type="SAM" id="MobiDB-lite"/>
    </source>
</evidence>
<feature type="chain" id="PRO_5012497979" evidence="9">
    <location>
        <begin position="16"/>
        <end position="612"/>
    </location>
</feature>
<gene>
    <name evidence="11" type="ORF">SPI_06263</name>
</gene>
<evidence type="ECO:0000256" key="4">
    <source>
        <dbReference type="ARBA" id="ARBA00022989"/>
    </source>
</evidence>
<dbReference type="EMBL" id="AZHD01000011">
    <property type="protein sequence ID" value="OAA59061.1"/>
    <property type="molecule type" value="Genomic_DNA"/>
</dbReference>
<accession>A0A167RYJ4</accession>
<organism evidence="11 12">
    <name type="scientific">Niveomyces insectorum RCEF 264</name>
    <dbReference type="NCBI Taxonomy" id="1081102"/>
    <lineage>
        <taxon>Eukaryota</taxon>
        <taxon>Fungi</taxon>
        <taxon>Dikarya</taxon>
        <taxon>Ascomycota</taxon>
        <taxon>Pezizomycotina</taxon>
        <taxon>Sordariomycetes</taxon>
        <taxon>Hypocreomycetidae</taxon>
        <taxon>Hypocreales</taxon>
        <taxon>Cordycipitaceae</taxon>
        <taxon>Niveomyces</taxon>
    </lineage>
</organism>
<dbReference type="GO" id="GO:0006826">
    <property type="term" value="P:iron ion transport"/>
    <property type="evidence" value="ECO:0007669"/>
    <property type="project" value="TreeGrafter"/>
</dbReference>
<dbReference type="Pfam" id="PF01794">
    <property type="entry name" value="Ferric_reduct"/>
    <property type="match status" value="1"/>
</dbReference>
<keyword evidence="4 8" id="KW-1133">Transmembrane helix</keyword>
<evidence type="ECO:0000313" key="11">
    <source>
        <dbReference type="EMBL" id="OAA59061.1"/>
    </source>
</evidence>
<evidence type="ECO:0000256" key="2">
    <source>
        <dbReference type="ARBA" id="ARBA00022448"/>
    </source>
</evidence>
<keyword evidence="12" id="KW-1185">Reference proteome</keyword>
<dbReference type="AlphaFoldDB" id="A0A167RYJ4"/>